<feature type="compositionally biased region" description="Polar residues" evidence="6">
    <location>
        <begin position="330"/>
        <end position="339"/>
    </location>
</feature>
<dbReference type="InterPro" id="IPR045120">
    <property type="entry name" value="Suco/Slp1-like"/>
</dbReference>
<feature type="compositionally biased region" description="Polar residues" evidence="6">
    <location>
        <begin position="354"/>
        <end position="370"/>
    </location>
</feature>
<feature type="chain" id="PRO_5005201445" description="SUN domain-containing protein" evidence="7">
    <location>
        <begin position="22"/>
        <end position="901"/>
    </location>
</feature>
<feature type="region of interest" description="Disordered" evidence="6">
    <location>
        <begin position="311"/>
        <end position="339"/>
    </location>
</feature>
<evidence type="ECO:0000313" key="9">
    <source>
        <dbReference type="EMBL" id="KLO08128.1"/>
    </source>
</evidence>
<evidence type="ECO:0000259" key="8">
    <source>
        <dbReference type="PROSITE" id="PS51469"/>
    </source>
</evidence>
<feature type="compositionally biased region" description="Polar residues" evidence="6">
    <location>
        <begin position="98"/>
        <end position="110"/>
    </location>
</feature>
<keyword evidence="3" id="KW-1133">Transmembrane helix</keyword>
<dbReference type="PROSITE" id="PS51469">
    <property type="entry name" value="SUN"/>
    <property type="match status" value="1"/>
</dbReference>
<name>A0A0H2RF10_9AGAM</name>
<keyword evidence="7" id="KW-0732">Signal</keyword>
<proteinExistence type="predicted"/>
<dbReference type="GO" id="GO:0034975">
    <property type="term" value="P:protein folding in endoplasmic reticulum"/>
    <property type="evidence" value="ECO:0007669"/>
    <property type="project" value="TreeGrafter"/>
</dbReference>
<keyword evidence="5" id="KW-0175">Coiled coil</keyword>
<keyword evidence="10" id="KW-1185">Reference proteome</keyword>
<feature type="region of interest" description="Disordered" evidence="6">
    <location>
        <begin position="625"/>
        <end position="737"/>
    </location>
</feature>
<dbReference type="GO" id="GO:0005737">
    <property type="term" value="C:cytoplasm"/>
    <property type="evidence" value="ECO:0007669"/>
    <property type="project" value="TreeGrafter"/>
</dbReference>
<dbReference type="AlphaFoldDB" id="A0A0H2RF10"/>
<feature type="compositionally biased region" description="Low complexity" evidence="6">
    <location>
        <begin position="421"/>
        <end position="442"/>
    </location>
</feature>
<dbReference type="Gene3D" id="2.60.120.260">
    <property type="entry name" value="Galactose-binding domain-like"/>
    <property type="match status" value="1"/>
</dbReference>
<evidence type="ECO:0000256" key="4">
    <source>
        <dbReference type="ARBA" id="ARBA00023136"/>
    </source>
</evidence>
<evidence type="ECO:0000256" key="2">
    <source>
        <dbReference type="ARBA" id="ARBA00022692"/>
    </source>
</evidence>
<dbReference type="PANTHER" id="PTHR12953">
    <property type="entry name" value="MEMBRANE PROTEIN CH1 RELATED"/>
    <property type="match status" value="1"/>
</dbReference>
<dbReference type="GO" id="GO:0016020">
    <property type="term" value="C:membrane"/>
    <property type="evidence" value="ECO:0007669"/>
    <property type="project" value="InterPro"/>
</dbReference>
<dbReference type="Pfam" id="PF07738">
    <property type="entry name" value="Sad1_UNC"/>
    <property type="match status" value="1"/>
</dbReference>
<evidence type="ECO:0000313" key="10">
    <source>
        <dbReference type="Proteomes" id="UP000053477"/>
    </source>
</evidence>
<protein>
    <recommendedName>
        <fullName evidence="8">SUN domain-containing protein</fullName>
    </recommendedName>
</protein>
<dbReference type="InterPro" id="IPR008979">
    <property type="entry name" value="Galactose-bd-like_sf"/>
</dbReference>
<feature type="coiled-coil region" evidence="5">
    <location>
        <begin position="500"/>
        <end position="566"/>
    </location>
</feature>
<comment type="subcellular location">
    <subcellularLocation>
        <location evidence="1">Endomembrane system</location>
    </subcellularLocation>
</comment>
<feature type="compositionally biased region" description="Polar residues" evidence="6">
    <location>
        <begin position="443"/>
        <end position="453"/>
    </location>
</feature>
<dbReference type="EMBL" id="KQ086105">
    <property type="protein sequence ID" value="KLO08128.1"/>
    <property type="molecule type" value="Genomic_DNA"/>
</dbReference>
<feature type="region of interest" description="Disordered" evidence="6">
    <location>
        <begin position="354"/>
        <end position="453"/>
    </location>
</feature>
<accession>A0A0H2RF10</accession>
<evidence type="ECO:0000256" key="6">
    <source>
        <dbReference type="SAM" id="MobiDB-lite"/>
    </source>
</evidence>
<feature type="compositionally biased region" description="Polar residues" evidence="6">
    <location>
        <begin position="720"/>
        <end position="737"/>
    </location>
</feature>
<dbReference type="PANTHER" id="PTHR12953:SF0">
    <property type="entry name" value="SUN DOMAIN-CONTAINING OSSIFICATION FACTOR"/>
    <property type="match status" value="1"/>
</dbReference>
<gene>
    <name evidence="9" type="ORF">SCHPADRAFT_880858</name>
</gene>
<feature type="compositionally biased region" description="Polar residues" evidence="6">
    <location>
        <begin position="625"/>
        <end position="641"/>
    </location>
</feature>
<evidence type="ECO:0000256" key="1">
    <source>
        <dbReference type="ARBA" id="ARBA00004308"/>
    </source>
</evidence>
<feature type="compositionally biased region" description="Basic and acidic residues" evidence="6">
    <location>
        <begin position="853"/>
        <end position="865"/>
    </location>
</feature>
<reference evidence="9 10" key="1">
    <citation type="submission" date="2015-04" db="EMBL/GenBank/DDBJ databases">
        <title>Complete genome sequence of Schizopora paradoxa KUC8140, a cosmopolitan wood degrader in East Asia.</title>
        <authorList>
            <consortium name="DOE Joint Genome Institute"/>
            <person name="Min B."/>
            <person name="Park H."/>
            <person name="Jang Y."/>
            <person name="Kim J.-J."/>
            <person name="Kim K.H."/>
            <person name="Pangilinan J."/>
            <person name="Lipzen A."/>
            <person name="Riley R."/>
            <person name="Grigoriev I.V."/>
            <person name="Spatafora J.W."/>
            <person name="Choi I.-G."/>
        </authorList>
    </citation>
    <scope>NUCLEOTIDE SEQUENCE [LARGE SCALE GENOMIC DNA]</scope>
    <source>
        <strain evidence="9 10">KUC8140</strain>
    </source>
</reference>
<dbReference type="Proteomes" id="UP000053477">
    <property type="component" value="Unassembled WGS sequence"/>
</dbReference>
<keyword evidence="2" id="KW-0812">Transmembrane</keyword>
<dbReference type="STRING" id="27342.A0A0H2RF10"/>
<dbReference type="InterPro" id="IPR012919">
    <property type="entry name" value="SUN_dom"/>
</dbReference>
<feature type="compositionally biased region" description="Low complexity" evidence="6">
    <location>
        <begin position="380"/>
        <end position="396"/>
    </location>
</feature>
<evidence type="ECO:0000256" key="7">
    <source>
        <dbReference type="SAM" id="SignalP"/>
    </source>
</evidence>
<dbReference type="OrthoDB" id="266334at2759"/>
<keyword evidence="4" id="KW-0472">Membrane</keyword>
<feature type="region of interest" description="Disordered" evidence="6">
    <location>
        <begin position="78"/>
        <end position="118"/>
    </location>
</feature>
<dbReference type="GO" id="GO:0012505">
    <property type="term" value="C:endomembrane system"/>
    <property type="evidence" value="ECO:0007669"/>
    <property type="project" value="UniProtKB-SubCell"/>
</dbReference>
<feature type="region of interest" description="Disordered" evidence="6">
    <location>
        <begin position="853"/>
        <end position="901"/>
    </location>
</feature>
<dbReference type="FunCoup" id="A0A0H2RF10">
    <property type="interactions" value="22"/>
</dbReference>
<dbReference type="InParanoid" id="A0A0H2RF10"/>
<feature type="compositionally biased region" description="Acidic residues" evidence="6">
    <location>
        <begin position="883"/>
        <end position="901"/>
    </location>
</feature>
<evidence type="ECO:0000256" key="3">
    <source>
        <dbReference type="ARBA" id="ARBA00022989"/>
    </source>
</evidence>
<dbReference type="SUPFAM" id="SSF49785">
    <property type="entry name" value="Galactose-binding domain-like"/>
    <property type="match status" value="1"/>
</dbReference>
<evidence type="ECO:0000256" key="5">
    <source>
        <dbReference type="SAM" id="Coils"/>
    </source>
</evidence>
<feature type="domain" description="SUN" evidence="8">
    <location>
        <begin position="106"/>
        <end position="272"/>
    </location>
</feature>
<feature type="region of interest" description="Disordered" evidence="6">
    <location>
        <begin position="756"/>
        <end position="783"/>
    </location>
</feature>
<organism evidence="9 10">
    <name type="scientific">Schizopora paradoxa</name>
    <dbReference type="NCBI Taxonomy" id="27342"/>
    <lineage>
        <taxon>Eukaryota</taxon>
        <taxon>Fungi</taxon>
        <taxon>Dikarya</taxon>
        <taxon>Basidiomycota</taxon>
        <taxon>Agaricomycotina</taxon>
        <taxon>Agaricomycetes</taxon>
        <taxon>Hymenochaetales</taxon>
        <taxon>Schizoporaceae</taxon>
        <taxon>Schizopora</taxon>
    </lineage>
</organism>
<sequence length="901" mass="99989">MSWPVLPRALVIFVFASLAFARPPPTSKNDPLYDVAKLAPKPPEPPICCLVPVPSNEPAEEILSFEDWKAKQLLVQGEGREPPKPPFNVNAQDPLLDTPNTELSAPPQTSQHEHSGPSRLRVPIVDRFNYANLDCSARVHNSHRSSKSPSSILSSKKDRYMLSPCNTPGEDKYVVIELCEDISIDTVQLANFEFFSGIFKEFTVKVAKTLASDDSWTFAGKYTAKNIRGIQTFHLPTSVRDFYRFVRIEFNSNYGNEFYCPVSLLRVFGLTHLEQYKWEEWEAESRVSRKGEVEENVALSARESEVANRIEVQSQQEETVVSEEKGSEHATATTSVPVSNISDNASELHANDCTSEVSNAETTFSNSRQLSDIPMPIPDSASSTTTTTISSVGTETSKVEQEPSASLDKPPPHDPSMEVESAASSPSHIPLSSSASDNNASAKTSISTPLPTTESAVNSMPIVVPHLSHSVPAVTSAGESIYRTIMTRLSSLETNSTLYLRYVEEQSRSLREALRRLEEDVGRLEGIGKAQSQFFQRTMQDWDKQRKRLEREHGELLSRVNFLSDEVVLEKRLGIAQLCLLLIVLLFMFITRGSRGEALMEAMKSERHSSLREWGRRQLSNFSSGEWNSKPYTRSSSQPITAQREVLGSKPTPHEEDAGGRRVTKLRSRDKFQLANPPTSPAKHRSAAGVRSPGPRQTVFHRPRTPVTPRTFGTPAVAPASTTQKPFLRRTSSYNSPTLTLSYSAGSSPLSTRKWAKTSHLHEVRRTPKQTLGSPRDENAEAPSFQKFLSPDSAKSMTEERGESLLVNRLKSQLTPTGDIFSSGVEGDSYMDRGVTIAADDWNVDGSDNRKPLSALENRHNDHSSGRILLGPPWQHRPTQSEGDAESEIWIDTDLESEAGE</sequence>
<feature type="signal peptide" evidence="7">
    <location>
        <begin position="1"/>
        <end position="21"/>
    </location>
</feature>